<dbReference type="CDD" id="cd02970">
    <property type="entry name" value="PRX_like2"/>
    <property type="match status" value="1"/>
</dbReference>
<name>A0A8S1C7M5_9INSE</name>
<sequence length="258" mass="28497">MNARACVVNWQHCCRSSLSGLIHNCLQQMKYYVVSLSVILLLLAWYIQEDPQTSIKMEIKNIASNLIKNVATGESVAMSSVWEKQTSVIIFFRRWGCVFCRLWAHDLKQISPLLKENNVRLVGVGPENIGVEDFVAGEFFDGELFIDTDKKSYSGLGFKRFNWISVIAALFTRESRDAISRGKAANVGGDMKGDGLQNGGALIVGPGGKLLYSFKQDGPAEQVPNSKILEVLGIKVPEGVNVDQKSQPDAQCDLPKKV</sequence>
<keyword evidence="10" id="KW-0275">Fatty acid biosynthesis</keyword>
<evidence type="ECO:0000256" key="13">
    <source>
        <dbReference type="ARBA" id="ARBA00039126"/>
    </source>
</evidence>
<evidence type="ECO:0000256" key="12">
    <source>
        <dbReference type="ARBA" id="ARBA00037965"/>
    </source>
</evidence>
<reference evidence="19 20" key="1">
    <citation type="submission" date="2020-04" db="EMBL/GenBank/DDBJ databases">
        <authorList>
            <person name="Alioto T."/>
            <person name="Alioto T."/>
            <person name="Gomez Garrido J."/>
        </authorList>
    </citation>
    <scope>NUCLEOTIDE SEQUENCE [LARGE SCALE GENOMIC DNA]</scope>
</reference>
<dbReference type="EMBL" id="CADEPI010000014">
    <property type="protein sequence ID" value="CAB3364055.1"/>
    <property type="molecule type" value="Genomic_DNA"/>
</dbReference>
<proteinExistence type="inferred from homology"/>
<evidence type="ECO:0000256" key="17">
    <source>
        <dbReference type="ARBA" id="ARBA00048626"/>
    </source>
</evidence>
<dbReference type="InterPro" id="IPR036249">
    <property type="entry name" value="Thioredoxin-like_sf"/>
</dbReference>
<keyword evidence="8" id="KW-0560">Oxidoreductase</keyword>
<dbReference type="FunFam" id="3.40.30.10:FF:000243">
    <property type="entry name" value="Prostamide/prostaglandin F synthase"/>
    <property type="match status" value="1"/>
</dbReference>
<dbReference type="GO" id="GO:0005829">
    <property type="term" value="C:cytosol"/>
    <property type="evidence" value="ECO:0007669"/>
    <property type="project" value="UniProtKB-SubCell"/>
</dbReference>
<protein>
    <recommendedName>
        <fullName evidence="14">Prostamide/prostaglandin F synthase</fullName>
        <ecNumber evidence="13">1.11.1.20</ecNumber>
    </recommendedName>
    <alternativeName>
        <fullName evidence="15">Peroxiredoxin-like 2B</fullName>
    </alternativeName>
</protein>
<evidence type="ECO:0000256" key="9">
    <source>
        <dbReference type="ARBA" id="ARBA00023098"/>
    </source>
</evidence>
<comment type="catalytic activity">
    <reaction evidence="16">
        <text>prostaglandin H2 + [thioredoxin]-dithiol = prostaglandin F2alpha + [thioredoxin]-disulfide</text>
        <dbReference type="Rhea" id="RHEA:28214"/>
        <dbReference type="Rhea" id="RHEA-COMP:10698"/>
        <dbReference type="Rhea" id="RHEA-COMP:10700"/>
        <dbReference type="ChEBI" id="CHEBI:29950"/>
        <dbReference type="ChEBI" id="CHEBI:50058"/>
        <dbReference type="ChEBI" id="CHEBI:57404"/>
        <dbReference type="ChEBI" id="CHEBI:57405"/>
        <dbReference type="EC" id="1.11.1.20"/>
    </reaction>
</comment>
<organism evidence="19 20">
    <name type="scientific">Cloeon dipterum</name>
    <dbReference type="NCBI Taxonomy" id="197152"/>
    <lineage>
        <taxon>Eukaryota</taxon>
        <taxon>Metazoa</taxon>
        <taxon>Ecdysozoa</taxon>
        <taxon>Arthropoda</taxon>
        <taxon>Hexapoda</taxon>
        <taxon>Insecta</taxon>
        <taxon>Pterygota</taxon>
        <taxon>Palaeoptera</taxon>
        <taxon>Ephemeroptera</taxon>
        <taxon>Pisciforma</taxon>
        <taxon>Baetidae</taxon>
        <taxon>Cloeon</taxon>
    </lineage>
</organism>
<evidence type="ECO:0000256" key="1">
    <source>
        <dbReference type="ARBA" id="ARBA00004514"/>
    </source>
</evidence>
<keyword evidence="4" id="KW-0444">Lipid biosynthesis</keyword>
<keyword evidence="18" id="KW-0812">Transmembrane</keyword>
<keyword evidence="3" id="KW-0644">Prostaglandin metabolism</keyword>
<evidence type="ECO:0000256" key="15">
    <source>
        <dbReference type="ARBA" id="ARBA00041838"/>
    </source>
</evidence>
<keyword evidence="9" id="KW-0443">Lipid metabolism</keyword>
<feature type="transmembrane region" description="Helical" evidence="18">
    <location>
        <begin position="29"/>
        <end position="47"/>
    </location>
</feature>
<evidence type="ECO:0000313" key="20">
    <source>
        <dbReference type="Proteomes" id="UP000494165"/>
    </source>
</evidence>
<evidence type="ECO:0000256" key="11">
    <source>
        <dbReference type="ARBA" id="ARBA00037117"/>
    </source>
</evidence>
<accession>A0A8S1C7M5</accession>
<evidence type="ECO:0000256" key="2">
    <source>
        <dbReference type="ARBA" id="ARBA00022490"/>
    </source>
</evidence>
<evidence type="ECO:0000256" key="4">
    <source>
        <dbReference type="ARBA" id="ARBA00022516"/>
    </source>
</evidence>
<keyword evidence="18" id="KW-0472">Membrane</keyword>
<evidence type="ECO:0000256" key="7">
    <source>
        <dbReference type="ARBA" id="ARBA00022857"/>
    </source>
</evidence>
<dbReference type="EC" id="1.11.1.20" evidence="13"/>
<keyword evidence="18" id="KW-1133">Transmembrane helix</keyword>
<dbReference type="InterPro" id="IPR032801">
    <property type="entry name" value="PXL2A/B/C"/>
</dbReference>
<dbReference type="AlphaFoldDB" id="A0A8S1C7M5"/>
<evidence type="ECO:0000256" key="16">
    <source>
        <dbReference type="ARBA" id="ARBA00047917"/>
    </source>
</evidence>
<keyword evidence="7" id="KW-0521">NADP</keyword>
<evidence type="ECO:0000256" key="6">
    <source>
        <dbReference type="ARBA" id="ARBA00022832"/>
    </source>
</evidence>
<evidence type="ECO:0000313" key="19">
    <source>
        <dbReference type="EMBL" id="CAB3364055.1"/>
    </source>
</evidence>
<comment type="catalytic activity">
    <reaction evidence="17">
        <text>prostamide F2alpha + [thioredoxin]-disulfide = prostamide H2 + [thioredoxin]-dithiol</text>
        <dbReference type="Rhea" id="RHEA:26373"/>
        <dbReference type="Rhea" id="RHEA-COMP:10698"/>
        <dbReference type="Rhea" id="RHEA-COMP:10700"/>
        <dbReference type="ChEBI" id="CHEBI:29950"/>
        <dbReference type="ChEBI" id="CHEBI:50058"/>
        <dbReference type="ChEBI" id="CHEBI:53081"/>
        <dbReference type="ChEBI" id="CHEBI:53082"/>
        <dbReference type="EC" id="1.11.1.20"/>
    </reaction>
</comment>
<dbReference type="OrthoDB" id="40334at2759"/>
<keyword evidence="20" id="KW-1185">Reference proteome</keyword>
<dbReference type="GO" id="GO:0047017">
    <property type="term" value="F:prostaglandin F synthase activity"/>
    <property type="evidence" value="ECO:0007669"/>
    <property type="project" value="TreeGrafter"/>
</dbReference>
<keyword evidence="5" id="KW-0643">Prostaglandin biosynthesis</keyword>
<gene>
    <name evidence="19" type="ORF">CLODIP_2_CD06955</name>
</gene>
<keyword evidence="2" id="KW-0963">Cytoplasm</keyword>
<evidence type="ECO:0000256" key="18">
    <source>
        <dbReference type="SAM" id="Phobius"/>
    </source>
</evidence>
<evidence type="ECO:0000256" key="5">
    <source>
        <dbReference type="ARBA" id="ARBA00022585"/>
    </source>
</evidence>
<comment type="subcellular location">
    <subcellularLocation>
        <location evidence="1">Cytoplasm</location>
        <location evidence="1">Cytosol</location>
    </subcellularLocation>
</comment>
<dbReference type="PANTHER" id="PTHR28630">
    <property type="match status" value="1"/>
</dbReference>
<dbReference type="Gene3D" id="3.40.30.10">
    <property type="entry name" value="Glutaredoxin"/>
    <property type="match status" value="1"/>
</dbReference>
<keyword evidence="6" id="KW-0276">Fatty acid metabolism</keyword>
<dbReference type="SUPFAM" id="SSF52833">
    <property type="entry name" value="Thioredoxin-like"/>
    <property type="match status" value="1"/>
</dbReference>
<dbReference type="PANTHER" id="PTHR28630:SF29">
    <property type="entry name" value="PROSTAMIDE_PROSTAGLANDIN F SYNTHASE"/>
    <property type="match status" value="1"/>
</dbReference>
<comment type="caution">
    <text evidence="19">The sequence shown here is derived from an EMBL/GenBank/DDBJ whole genome shotgun (WGS) entry which is preliminary data.</text>
</comment>
<evidence type="ECO:0000256" key="8">
    <source>
        <dbReference type="ARBA" id="ARBA00023002"/>
    </source>
</evidence>
<dbReference type="Proteomes" id="UP000494165">
    <property type="component" value="Unassembled WGS sequence"/>
</dbReference>
<comment type="function">
    <text evidence="11">Catalyzes the reduction of prostaglandin-ethanolamide H(2) (prostamide H(2)) to prostamide F(2alpha) with NADPH as proton donor. Also able to reduce prostaglandin H(2) to prostaglandin F(2alpha).</text>
</comment>
<dbReference type="GO" id="GO:0001516">
    <property type="term" value="P:prostaglandin biosynthetic process"/>
    <property type="evidence" value="ECO:0007669"/>
    <property type="project" value="UniProtKB-KW"/>
</dbReference>
<evidence type="ECO:0000256" key="3">
    <source>
        <dbReference type="ARBA" id="ARBA00022501"/>
    </source>
</evidence>
<evidence type="ECO:0000256" key="10">
    <source>
        <dbReference type="ARBA" id="ARBA00023160"/>
    </source>
</evidence>
<dbReference type="Pfam" id="PF13911">
    <property type="entry name" value="AhpC-TSA_2"/>
    <property type="match status" value="1"/>
</dbReference>
<evidence type="ECO:0000256" key="14">
    <source>
        <dbReference type="ARBA" id="ARBA00040768"/>
    </source>
</evidence>
<comment type="similarity">
    <text evidence="12">Belongs to the peroxiredoxin-like PRXL2 family. Prostamide/prostaglandin F synthase subfamily.</text>
</comment>